<dbReference type="eggNOG" id="KOG0157">
    <property type="taxonomic scope" value="Eukaryota"/>
</dbReference>
<evidence type="ECO:0000256" key="6">
    <source>
        <dbReference type="ARBA" id="ARBA00022692"/>
    </source>
</evidence>
<dbReference type="GeneID" id="9586933"/>
<comment type="pathway">
    <text evidence="3">Secondary metabolite biosynthesis; terpenoid biosynthesis.</text>
</comment>
<dbReference type="PANTHER" id="PTHR24305">
    <property type="entry name" value="CYTOCHROME P450"/>
    <property type="match status" value="1"/>
</dbReference>
<keyword evidence="9 14" id="KW-0560">Oxidoreductase</keyword>
<dbReference type="GO" id="GO:0004497">
    <property type="term" value="F:monooxygenase activity"/>
    <property type="evidence" value="ECO:0007669"/>
    <property type="project" value="UniProtKB-KW"/>
</dbReference>
<gene>
    <name evidence="15" type="ORF">SCHCODRAFT_106290</name>
</gene>
<evidence type="ECO:0000256" key="3">
    <source>
        <dbReference type="ARBA" id="ARBA00004721"/>
    </source>
</evidence>
<keyword evidence="7 13" id="KW-0479">Metal-binding</keyword>
<keyword evidence="11 14" id="KW-0503">Monooxygenase</keyword>
<feature type="non-terminal residue" evidence="15">
    <location>
        <position position="556"/>
    </location>
</feature>
<sequence length="556" mass="62000">MKAILSVQFALPAAVQPAMEGLSNSSHFVRLALAFCIVALVLWKLVVRRRYLANVPGPQDSHPLLGHLPLRLRSPAAQGDLDLVNRYGNIVKFDGAFGVRPTPTSNRVPSTYLYAAKQERRLLITDPKALHHIMQASGYTYIRSEDRKEPTRTLLGKGVLVVEGESRDDHRRQRKILMPSFGSIEAHSYVPSFASKAAQMAEKWIDMMPNDGGMVVNIPSWVSWATLARFAPTDLEVLAVEALALIPRPLKRWWNDHVPNKRRAYMKRCREVAEGVARELVQRQRPAVSAGEGVQRNVLSRLVAANAAADPKARLTEDEVYAQLLTILLAGHETTATSLSWALLELAQAPPIQDRLRAEIRRVRGENGSKPRLEAEDIRAMPFLNAVVQEVLRFHNSVIDTARTATQDDVIPLSDPLLDRKGRPIYEVAVRKGQYILVSIAAYQRNKDLYGPDADRFNPERWLKEGYVNQKAGGGIYSNLLTFGGGHRACPGWRFAVLELSAFLVELVGRFEFSISPDVAARIYRGAAGTVMIPMLEDELERGVQLLLHVKPASEE</sequence>
<dbReference type="EMBL" id="GL377303">
    <property type="protein sequence ID" value="EFJ01436.1"/>
    <property type="molecule type" value="Genomic_DNA"/>
</dbReference>
<dbReference type="STRING" id="578458.D8PUM9"/>
<keyword evidence="10 13" id="KW-0408">Iron</keyword>
<dbReference type="GO" id="GO:0005506">
    <property type="term" value="F:iron ion binding"/>
    <property type="evidence" value="ECO:0007669"/>
    <property type="project" value="InterPro"/>
</dbReference>
<dbReference type="InterPro" id="IPR017972">
    <property type="entry name" value="Cyt_P450_CS"/>
</dbReference>
<evidence type="ECO:0000256" key="7">
    <source>
        <dbReference type="ARBA" id="ARBA00022723"/>
    </source>
</evidence>
<evidence type="ECO:0008006" key="17">
    <source>
        <dbReference type="Google" id="ProtNLM"/>
    </source>
</evidence>
<dbReference type="SUPFAM" id="SSF48264">
    <property type="entry name" value="Cytochrome P450"/>
    <property type="match status" value="1"/>
</dbReference>
<keyword evidence="16" id="KW-1185">Reference proteome</keyword>
<keyword evidence="6" id="KW-0812">Transmembrane</keyword>
<dbReference type="Proteomes" id="UP000007431">
    <property type="component" value="Unassembled WGS sequence"/>
</dbReference>
<dbReference type="KEGG" id="scm:SCHCO_01169104"/>
<evidence type="ECO:0000256" key="4">
    <source>
        <dbReference type="ARBA" id="ARBA00010617"/>
    </source>
</evidence>
<accession>D8PUM9</accession>
<dbReference type="PRINTS" id="PR00463">
    <property type="entry name" value="EP450I"/>
</dbReference>
<proteinExistence type="inferred from homology"/>
<keyword evidence="8" id="KW-1133">Transmembrane helix</keyword>
<reference evidence="15 16" key="1">
    <citation type="journal article" date="2010" name="Nat. Biotechnol.">
        <title>Genome sequence of the model mushroom Schizophyllum commune.</title>
        <authorList>
            <person name="Ohm R.A."/>
            <person name="de Jong J.F."/>
            <person name="Lugones L.G."/>
            <person name="Aerts A."/>
            <person name="Kothe E."/>
            <person name="Stajich J.E."/>
            <person name="de Vries R.P."/>
            <person name="Record E."/>
            <person name="Levasseur A."/>
            <person name="Baker S.E."/>
            <person name="Bartholomew K.A."/>
            <person name="Coutinho P.M."/>
            <person name="Erdmann S."/>
            <person name="Fowler T.J."/>
            <person name="Gathman A.C."/>
            <person name="Lombard V."/>
            <person name="Henrissat B."/>
            <person name="Knabe N."/>
            <person name="Kuees U."/>
            <person name="Lilly W.W."/>
            <person name="Lindquist E."/>
            <person name="Lucas S."/>
            <person name="Magnuson J.K."/>
            <person name="Piumi F."/>
            <person name="Raudaskoski M."/>
            <person name="Salamov A."/>
            <person name="Schmutz J."/>
            <person name="Schwarze F.W.M.R."/>
            <person name="vanKuyk P.A."/>
            <person name="Horton J.S."/>
            <person name="Grigoriev I.V."/>
            <person name="Woesten H.A.B."/>
        </authorList>
    </citation>
    <scope>NUCLEOTIDE SEQUENCE [LARGE SCALE GENOMIC DNA]</scope>
    <source>
        <strain evidence="16">H4-8 / FGSC 9210</strain>
    </source>
</reference>
<comment type="cofactor">
    <cofactor evidence="1 13">
        <name>heme</name>
        <dbReference type="ChEBI" id="CHEBI:30413"/>
    </cofactor>
</comment>
<dbReference type="GO" id="GO:0016705">
    <property type="term" value="F:oxidoreductase activity, acting on paired donors, with incorporation or reduction of molecular oxygen"/>
    <property type="evidence" value="ECO:0007669"/>
    <property type="project" value="InterPro"/>
</dbReference>
<dbReference type="PRINTS" id="PR00385">
    <property type="entry name" value="P450"/>
</dbReference>
<organism evidence="16">
    <name type="scientific">Schizophyllum commune (strain H4-8 / FGSC 9210)</name>
    <name type="common">Split gill fungus</name>
    <dbReference type="NCBI Taxonomy" id="578458"/>
    <lineage>
        <taxon>Eukaryota</taxon>
        <taxon>Fungi</taxon>
        <taxon>Dikarya</taxon>
        <taxon>Basidiomycota</taxon>
        <taxon>Agaricomycotina</taxon>
        <taxon>Agaricomycetes</taxon>
        <taxon>Agaricomycetidae</taxon>
        <taxon>Agaricales</taxon>
        <taxon>Schizophyllaceae</taxon>
        <taxon>Schizophyllum</taxon>
    </lineage>
</organism>
<dbReference type="OrthoDB" id="1470350at2759"/>
<keyword evidence="12" id="KW-0472">Membrane</keyword>
<evidence type="ECO:0000256" key="8">
    <source>
        <dbReference type="ARBA" id="ARBA00022989"/>
    </source>
</evidence>
<protein>
    <recommendedName>
        <fullName evidence="17">Cytochrome P450</fullName>
    </recommendedName>
</protein>
<evidence type="ECO:0000256" key="9">
    <source>
        <dbReference type="ARBA" id="ARBA00023002"/>
    </source>
</evidence>
<evidence type="ECO:0000256" key="14">
    <source>
        <dbReference type="RuleBase" id="RU000461"/>
    </source>
</evidence>
<dbReference type="VEuPathDB" id="FungiDB:SCHCODRAFT_01169104"/>
<dbReference type="AlphaFoldDB" id="D8PUM9"/>
<evidence type="ECO:0000256" key="5">
    <source>
        <dbReference type="ARBA" id="ARBA00022617"/>
    </source>
</evidence>
<comment type="similarity">
    <text evidence="4 14">Belongs to the cytochrome P450 family.</text>
</comment>
<name>D8PUM9_SCHCM</name>
<evidence type="ECO:0000256" key="13">
    <source>
        <dbReference type="PIRSR" id="PIRSR602401-1"/>
    </source>
</evidence>
<evidence type="ECO:0000313" key="15">
    <source>
        <dbReference type="EMBL" id="EFJ01436.1"/>
    </source>
</evidence>
<dbReference type="HOGENOM" id="CLU_001570_5_11_1"/>
<dbReference type="InterPro" id="IPR050121">
    <property type="entry name" value="Cytochrome_P450_monoxygenase"/>
</dbReference>
<dbReference type="InParanoid" id="D8PUM9"/>
<evidence type="ECO:0000256" key="10">
    <source>
        <dbReference type="ARBA" id="ARBA00023004"/>
    </source>
</evidence>
<dbReference type="PROSITE" id="PS00086">
    <property type="entry name" value="CYTOCHROME_P450"/>
    <property type="match status" value="1"/>
</dbReference>
<dbReference type="GO" id="GO:0020037">
    <property type="term" value="F:heme binding"/>
    <property type="evidence" value="ECO:0007669"/>
    <property type="project" value="InterPro"/>
</dbReference>
<dbReference type="InterPro" id="IPR002401">
    <property type="entry name" value="Cyt_P450_E_grp-I"/>
</dbReference>
<dbReference type="OMA" id="YAPTKAN"/>
<evidence type="ECO:0000256" key="2">
    <source>
        <dbReference type="ARBA" id="ARBA00004370"/>
    </source>
</evidence>
<dbReference type="Gene3D" id="1.10.630.10">
    <property type="entry name" value="Cytochrome P450"/>
    <property type="match status" value="1"/>
</dbReference>
<evidence type="ECO:0000313" key="16">
    <source>
        <dbReference type="Proteomes" id="UP000007431"/>
    </source>
</evidence>
<dbReference type="InterPro" id="IPR036396">
    <property type="entry name" value="Cyt_P450_sf"/>
</dbReference>
<feature type="binding site" description="axial binding residue" evidence="13">
    <location>
        <position position="490"/>
    </location>
    <ligand>
        <name>heme</name>
        <dbReference type="ChEBI" id="CHEBI:30413"/>
    </ligand>
    <ligandPart>
        <name>Fe</name>
        <dbReference type="ChEBI" id="CHEBI:18248"/>
    </ligandPart>
</feature>
<dbReference type="InterPro" id="IPR001128">
    <property type="entry name" value="Cyt_P450"/>
</dbReference>
<dbReference type="PANTHER" id="PTHR24305:SF166">
    <property type="entry name" value="CYTOCHROME P450 12A4, MITOCHONDRIAL-RELATED"/>
    <property type="match status" value="1"/>
</dbReference>
<evidence type="ECO:0000256" key="12">
    <source>
        <dbReference type="ARBA" id="ARBA00023136"/>
    </source>
</evidence>
<dbReference type="GO" id="GO:0016020">
    <property type="term" value="C:membrane"/>
    <property type="evidence" value="ECO:0007669"/>
    <property type="project" value="UniProtKB-SubCell"/>
</dbReference>
<keyword evidence="5 13" id="KW-0349">Heme</keyword>
<evidence type="ECO:0000256" key="11">
    <source>
        <dbReference type="ARBA" id="ARBA00023033"/>
    </source>
</evidence>
<evidence type="ECO:0000256" key="1">
    <source>
        <dbReference type="ARBA" id="ARBA00001971"/>
    </source>
</evidence>
<dbReference type="RefSeq" id="XP_003036338.1">
    <property type="nucleotide sequence ID" value="XM_003036292.1"/>
</dbReference>
<dbReference type="Pfam" id="PF00067">
    <property type="entry name" value="p450"/>
    <property type="match status" value="1"/>
</dbReference>
<comment type="subcellular location">
    <subcellularLocation>
        <location evidence="2">Membrane</location>
    </subcellularLocation>
</comment>